<reference evidence="1 2" key="1">
    <citation type="submission" date="2015-03" db="EMBL/GenBank/DDBJ databases">
        <authorList>
            <person name="Murphy D."/>
        </authorList>
    </citation>
    <scope>NUCLEOTIDE SEQUENCE [LARGE SCALE GENOMIC DNA]</scope>
    <source>
        <strain evidence="1 2">68/02</strain>
    </source>
</reference>
<dbReference type="Proteomes" id="UP000042054">
    <property type="component" value="Unassembled WGS sequence"/>
</dbReference>
<dbReference type="AlphaFoldDB" id="A0A0U1HRA1"/>
<protein>
    <submittedName>
        <fullName evidence="1">Uncharacterized protein</fullName>
    </submittedName>
</protein>
<dbReference type="EMBL" id="CTKE01000006">
    <property type="protein sequence ID" value="CQI89169.1"/>
    <property type="molecule type" value="Genomic_DNA"/>
</dbReference>
<evidence type="ECO:0000313" key="1">
    <source>
        <dbReference type="EMBL" id="CQI89169.1"/>
    </source>
</evidence>
<name>A0A0U1HRA1_YERRO</name>
<organism evidence="1 2">
    <name type="scientific">Yersinia rohdei</name>
    <dbReference type="NCBI Taxonomy" id="29485"/>
    <lineage>
        <taxon>Bacteria</taxon>
        <taxon>Pseudomonadati</taxon>
        <taxon>Pseudomonadota</taxon>
        <taxon>Gammaproteobacteria</taxon>
        <taxon>Enterobacterales</taxon>
        <taxon>Yersiniaceae</taxon>
        <taxon>Yersinia</taxon>
    </lineage>
</organism>
<gene>
    <name evidence="1" type="ORF">ERS008555_01453</name>
</gene>
<dbReference type="OrthoDB" id="6614823at2"/>
<sequence>MPFLKMLITALSQVLNWCGAHQARQFIEIRLRQAGYDDSFIDIAREAVTLLVTELMMTLVAWILQILDSL</sequence>
<accession>A0A0U1HRA1</accession>
<evidence type="ECO:0000313" key="2">
    <source>
        <dbReference type="Proteomes" id="UP000042054"/>
    </source>
</evidence>
<proteinExistence type="predicted"/>
<dbReference type="RefSeq" id="WP_050534816.1">
    <property type="nucleotide sequence ID" value="NZ_CTKE01000006.1"/>
</dbReference>